<comment type="caution">
    <text evidence="9">The sequence shown here is derived from an EMBL/GenBank/DDBJ whole genome shotgun (WGS) entry which is preliminary data.</text>
</comment>
<dbReference type="RefSeq" id="WP_199390869.1">
    <property type="nucleotide sequence ID" value="NZ_JAEMHL010000016.1"/>
</dbReference>
<evidence type="ECO:0000313" key="10">
    <source>
        <dbReference type="Proteomes" id="UP000614714"/>
    </source>
</evidence>
<feature type="domain" description="HAMP" evidence="8">
    <location>
        <begin position="893"/>
        <end position="943"/>
    </location>
</feature>
<evidence type="ECO:0000256" key="4">
    <source>
        <dbReference type="SAM" id="Coils"/>
    </source>
</evidence>
<sequence length="1234" mass="133062">MRWFYDLKLSTKLMTGFIAIAVIAGAIGYFGIREIHNIEAADSKLYERITIPIAQLQDVSTSFQRIRVNLRDLLTAKTTQEEQAKVERIKTLRGELDKAAGEFEKTILTDEGRKMFQEFRQARAGYDPIIDQIVRLALANRDNEAAALMSGDGAKYSRMEQDAIDKLVDSKLKQAKITADGNAELAVTATKIMLVLIAVGVALAIGLGLFITRIVQRQLGADPKEVGEIATRVAAGDMTVAIDLKGKHEDSVMAAMQKMVDSIKALVADANMLADAAIAGKLATRADASKHQGDFQKVVAGVNDTLDAVIGPLNVAAEYVDRISKGDVPPRITDSYNGDFNEIKNNLNVCIDAVNALVSDADMLVQAAVAGKLATRADATRHQGDFRKIVAGVNDTLDAVIGPLNVAAEYVDRISKGDIPPRITDNYNGDFNEIKNNLNVCMETLDALIADMSNMSTQHDLGDIDVQIAAENYQGVYRQMAAGVNNMVNGHIAVKKKAMACIAEFGRGNFEAELERFPGKKAFINDTIEQVRANLKALIADTDVLVQAAVAGKLATRADATRHEGDFRKIVQGVNETLDAVIGPLNVAAEYVDRISKGDIPPRITDNYNGDFNEIKLNLNNCIDIMNNLLIEADKVVKAAADGQLDQRANPELFIGGWKELVVGVNNIVTNIVNPLMVTADYVDQVAKGIIPPAIVTEYKGQYNIIKDNLNAVVKMMNELLEQTDIIIKAAADGQLDQRADATLFVGGWNKLVSGVNDTVTNIVNPLMVTADYVDKVAKGVIPPAIVTEYKGQYNIIKENLNAVVKMMNELLQQTDIIIKAAADGELDKRADATLFVGGWNKLVSGVNDTVTNIVNPLMVTADYVDRIAKGDMPPTIVTEYKGQYNLIKTNLNVLIEAINKITDAAKEVSNGNLMVSLKERSSQDELIHALSAMVGKITEVVTEVKVAADNVASGSVQLSANAQSMSEGASQQAAAAEEASSSMEEMSANIRQNADNAQQTEKIAVKSADDAKEGGKAVAETVQAMKDIAGKISIIEEIARQTNMLALNAAIEAARAGEHGKGFAVVASEVRKLAERSQVAAGEISELSITSVEVAERAGEMLSAILPDIQKTAELVQEINASSKEQDTGAQQINKAIQQLDQVIQQNASASEEMASTAEELSSQSEQLQSTISFFRVDMAASGHQAAPKQLTKSASKSEVKQLKQRSAAQTKKAMGHDLVMADMDGDSDFERF</sequence>
<dbReference type="CDD" id="cd17527">
    <property type="entry name" value="HAMP_II"/>
    <property type="match status" value="1"/>
</dbReference>
<feature type="transmembrane region" description="Helical" evidence="6">
    <location>
        <begin position="192"/>
        <end position="211"/>
    </location>
</feature>
<dbReference type="Gene3D" id="1.20.120.1530">
    <property type="match status" value="4"/>
</dbReference>
<dbReference type="Pfam" id="PF18575">
    <property type="entry name" value="HAMP_N3"/>
    <property type="match status" value="1"/>
</dbReference>
<organism evidence="9 10">
    <name type="scientific">Geomonas anaerohicana</name>
    <dbReference type="NCBI Taxonomy" id="2798583"/>
    <lineage>
        <taxon>Bacteria</taxon>
        <taxon>Pseudomonadati</taxon>
        <taxon>Thermodesulfobacteriota</taxon>
        <taxon>Desulfuromonadia</taxon>
        <taxon>Geobacterales</taxon>
        <taxon>Geobacteraceae</taxon>
        <taxon>Geomonas</taxon>
    </lineage>
</organism>
<evidence type="ECO:0000256" key="1">
    <source>
        <dbReference type="ARBA" id="ARBA00022500"/>
    </source>
</evidence>
<feature type="domain" description="Methyl-accepting transducer" evidence="7">
    <location>
        <begin position="948"/>
        <end position="1163"/>
    </location>
</feature>
<evidence type="ECO:0000313" key="9">
    <source>
        <dbReference type="EMBL" id="MBJ6752459.1"/>
    </source>
</evidence>
<gene>
    <name evidence="9" type="ORF">JFN91_19770</name>
</gene>
<dbReference type="InterPro" id="IPR024478">
    <property type="entry name" value="HlyB_4HB_MCP"/>
</dbReference>
<dbReference type="Pfam" id="PF12729">
    <property type="entry name" value="4HB_MCP_1"/>
    <property type="match status" value="1"/>
</dbReference>
<dbReference type="Proteomes" id="UP000614714">
    <property type="component" value="Unassembled WGS sequence"/>
</dbReference>
<feature type="coiled-coil region" evidence="4">
    <location>
        <begin position="1134"/>
        <end position="1161"/>
    </location>
</feature>
<dbReference type="EMBL" id="JAEMHL010000016">
    <property type="protein sequence ID" value="MBJ6752459.1"/>
    <property type="molecule type" value="Genomic_DNA"/>
</dbReference>
<dbReference type="Pfam" id="PF18947">
    <property type="entry name" value="HAMP_2"/>
    <property type="match status" value="6"/>
</dbReference>
<dbReference type="InterPro" id="IPR041395">
    <property type="entry name" value="McpB_HAMP_3rd"/>
</dbReference>
<dbReference type="InterPro" id="IPR047347">
    <property type="entry name" value="YvaQ-like_sensor"/>
</dbReference>
<evidence type="ECO:0000256" key="2">
    <source>
        <dbReference type="ARBA" id="ARBA00029447"/>
    </source>
</evidence>
<dbReference type="SMART" id="SM00304">
    <property type="entry name" value="HAMP"/>
    <property type="match status" value="5"/>
</dbReference>
<name>A0ABS0YK09_9BACT</name>
<keyword evidence="6" id="KW-0812">Transmembrane</keyword>
<keyword evidence="6" id="KW-1133">Transmembrane helix</keyword>
<proteinExistence type="inferred from homology"/>
<dbReference type="InterPro" id="IPR051310">
    <property type="entry name" value="MCP_chemotaxis"/>
</dbReference>
<keyword evidence="1" id="KW-0145">Chemotaxis</keyword>
<evidence type="ECO:0000259" key="7">
    <source>
        <dbReference type="PROSITE" id="PS50111"/>
    </source>
</evidence>
<dbReference type="PANTHER" id="PTHR43531:SF11">
    <property type="entry name" value="METHYL-ACCEPTING CHEMOTAXIS PROTEIN 3"/>
    <property type="match status" value="1"/>
</dbReference>
<feature type="region of interest" description="Disordered" evidence="5">
    <location>
        <begin position="969"/>
        <end position="988"/>
    </location>
</feature>
<keyword evidence="4" id="KW-0175">Coiled coil</keyword>
<feature type="domain" description="HAMP" evidence="8">
    <location>
        <begin position="307"/>
        <end position="359"/>
    </location>
</feature>
<comment type="similarity">
    <text evidence="2">Belongs to the methyl-accepting chemotaxis (MCP) protein family.</text>
</comment>
<dbReference type="CDD" id="cd11386">
    <property type="entry name" value="MCP_signal"/>
    <property type="match status" value="1"/>
</dbReference>
<dbReference type="PANTHER" id="PTHR43531">
    <property type="entry name" value="PROTEIN ICFG"/>
    <property type="match status" value="1"/>
</dbReference>
<dbReference type="InterPro" id="IPR003660">
    <property type="entry name" value="HAMP_dom"/>
</dbReference>
<reference evidence="9 10" key="1">
    <citation type="submission" date="2020-12" db="EMBL/GenBank/DDBJ databases">
        <title>Geomonas sp. Red421, isolated from paddy soil.</title>
        <authorList>
            <person name="Xu Z."/>
            <person name="Zhang Z."/>
            <person name="Masuda Y."/>
            <person name="Itoh H."/>
            <person name="Senoo K."/>
        </authorList>
    </citation>
    <scope>NUCLEOTIDE SEQUENCE [LARGE SCALE GENOMIC DNA]</scope>
    <source>
        <strain evidence="9 10">Red421</strain>
    </source>
</reference>
<dbReference type="SMART" id="SM00283">
    <property type="entry name" value="MA"/>
    <property type="match status" value="1"/>
</dbReference>
<keyword evidence="6" id="KW-0472">Membrane</keyword>
<keyword evidence="10" id="KW-1185">Reference proteome</keyword>
<dbReference type="Gene3D" id="1.10.287.950">
    <property type="entry name" value="Methyl-accepting chemotaxis protein"/>
    <property type="match status" value="1"/>
</dbReference>
<evidence type="ECO:0000256" key="5">
    <source>
        <dbReference type="SAM" id="MobiDB-lite"/>
    </source>
</evidence>
<evidence type="ECO:0000256" key="3">
    <source>
        <dbReference type="PROSITE-ProRule" id="PRU00284"/>
    </source>
</evidence>
<feature type="domain" description="HAMP" evidence="8">
    <location>
        <begin position="398"/>
        <end position="450"/>
    </location>
</feature>
<feature type="transmembrane region" description="Helical" evidence="6">
    <location>
        <begin position="13"/>
        <end position="32"/>
    </location>
</feature>
<protein>
    <submittedName>
        <fullName evidence="9">MCP four helix bundle domain-containing protein</fullName>
    </submittedName>
</protein>
<dbReference type="CDD" id="cd19411">
    <property type="entry name" value="MCP2201-like_sensor"/>
    <property type="match status" value="1"/>
</dbReference>
<dbReference type="CDD" id="cd17528">
    <property type="entry name" value="HAMP_III"/>
    <property type="match status" value="1"/>
</dbReference>
<keyword evidence="3" id="KW-0807">Transducer</keyword>
<dbReference type="SUPFAM" id="SSF58104">
    <property type="entry name" value="Methyl-accepting chemotaxis protein (MCP) signaling domain"/>
    <property type="match status" value="1"/>
</dbReference>
<feature type="region of interest" description="Disordered" evidence="5">
    <location>
        <begin position="1187"/>
        <end position="1220"/>
    </location>
</feature>
<evidence type="ECO:0000259" key="8">
    <source>
        <dbReference type="PROSITE" id="PS50885"/>
    </source>
</evidence>
<dbReference type="PROSITE" id="PS50111">
    <property type="entry name" value="CHEMOTAXIS_TRANSDUC_2"/>
    <property type="match status" value="1"/>
</dbReference>
<dbReference type="InterPro" id="IPR004089">
    <property type="entry name" value="MCPsignal_dom"/>
</dbReference>
<dbReference type="PROSITE" id="PS50885">
    <property type="entry name" value="HAMP"/>
    <property type="match status" value="3"/>
</dbReference>
<evidence type="ECO:0000256" key="6">
    <source>
        <dbReference type="SAM" id="Phobius"/>
    </source>
</evidence>
<accession>A0ABS0YK09</accession>
<dbReference type="Pfam" id="PF00015">
    <property type="entry name" value="MCPsignal"/>
    <property type="match status" value="1"/>
</dbReference>